<evidence type="ECO:0000256" key="4">
    <source>
        <dbReference type="ARBA" id="ARBA00022801"/>
    </source>
</evidence>
<keyword evidence="4 6" id="KW-0378">Hydrolase</keyword>
<reference evidence="6" key="1">
    <citation type="submission" date="2022-05" db="EMBL/GenBank/DDBJ databases">
        <authorList>
            <person name="Colautti A."/>
            <person name="Iacumin L."/>
        </authorList>
    </citation>
    <scope>NUCLEOTIDE SEQUENCE</scope>
    <source>
        <strain evidence="6">DSM 30747</strain>
    </source>
</reference>
<dbReference type="PRINTS" id="PR00413">
    <property type="entry name" value="HADHALOGNASE"/>
</dbReference>
<dbReference type="SFLD" id="SFLDG01129">
    <property type="entry name" value="C1.5:_HAD__Beta-PGM__Phosphata"/>
    <property type="match status" value="1"/>
</dbReference>
<proteinExistence type="inferred from homology"/>
<comment type="similarity">
    <text evidence="2">Belongs to the HAD-like hydrolase superfamily. CbbY/CbbZ/Gph/YieH family.</text>
</comment>
<dbReference type="InterPro" id="IPR023214">
    <property type="entry name" value="HAD_sf"/>
</dbReference>
<dbReference type="Gene3D" id="1.10.150.240">
    <property type="entry name" value="Putative phosphatase, domain 2"/>
    <property type="match status" value="1"/>
</dbReference>
<dbReference type="InterPro" id="IPR041492">
    <property type="entry name" value="HAD_2"/>
</dbReference>
<dbReference type="SUPFAM" id="SSF56784">
    <property type="entry name" value="HAD-like"/>
    <property type="match status" value="1"/>
</dbReference>
<dbReference type="PANTHER" id="PTHR46193:SF21">
    <property type="entry name" value="SLL1138 PROTEIN"/>
    <property type="match status" value="1"/>
</dbReference>
<accession>A0A9X3LAE3</accession>
<dbReference type="GO" id="GO:0016787">
    <property type="term" value="F:hydrolase activity"/>
    <property type="evidence" value="ECO:0007669"/>
    <property type="project" value="UniProtKB-KW"/>
</dbReference>
<evidence type="ECO:0000256" key="1">
    <source>
        <dbReference type="ARBA" id="ARBA00001946"/>
    </source>
</evidence>
<sequence>MIKGIIFDFDGLILDTESHQYELFQHLFEEHNVELPFEKWLACIGTKTDFSLFSYLTEQSINKLSEKQLRSDFHQLFVTGLAEMEAREGVREYLKEAKELGLSIGLASSSDRKWVRGHLSNLGLLDYFDCILTSDDVEYVKPSPELYTKAVNCLGLKPDECIAFEDSVNGMTAAKAAGLTCFIVPNFVTSHMTFNGMDGRLSSMNEKRLSEIIETVQGIR</sequence>
<comment type="caution">
    <text evidence="6">The sequence shown here is derived from an EMBL/GenBank/DDBJ whole genome shotgun (WGS) entry which is preliminary data.</text>
</comment>
<dbReference type="InterPro" id="IPR023198">
    <property type="entry name" value="PGP-like_dom2"/>
</dbReference>
<dbReference type="Pfam" id="PF13419">
    <property type="entry name" value="HAD_2"/>
    <property type="match status" value="1"/>
</dbReference>
<dbReference type="SFLD" id="SFLDS00003">
    <property type="entry name" value="Haloacid_Dehalogenase"/>
    <property type="match status" value="1"/>
</dbReference>
<dbReference type="EMBL" id="JAMKBI010000009">
    <property type="protein sequence ID" value="MCZ8534208.1"/>
    <property type="molecule type" value="Genomic_DNA"/>
</dbReference>
<evidence type="ECO:0000256" key="5">
    <source>
        <dbReference type="ARBA" id="ARBA00022842"/>
    </source>
</evidence>
<dbReference type="SFLD" id="SFLDG01135">
    <property type="entry name" value="C1.5.6:_HAD__Beta-PGM__Phospha"/>
    <property type="match status" value="1"/>
</dbReference>
<gene>
    <name evidence="6" type="ORF">M9R61_12875</name>
</gene>
<evidence type="ECO:0000256" key="3">
    <source>
        <dbReference type="ARBA" id="ARBA00022723"/>
    </source>
</evidence>
<evidence type="ECO:0000313" key="6">
    <source>
        <dbReference type="EMBL" id="MCZ8534208.1"/>
    </source>
</evidence>
<keyword evidence="7" id="KW-1185">Reference proteome</keyword>
<dbReference type="FunFam" id="3.40.50.1000:FF:000036">
    <property type="entry name" value="HAD family hydrolase"/>
    <property type="match status" value="1"/>
</dbReference>
<protein>
    <submittedName>
        <fullName evidence="6">HAD family hydrolase</fullName>
    </submittedName>
</protein>
<evidence type="ECO:0000256" key="2">
    <source>
        <dbReference type="ARBA" id="ARBA00006171"/>
    </source>
</evidence>
<dbReference type="NCBIfam" id="TIGR01509">
    <property type="entry name" value="HAD-SF-IA-v3"/>
    <property type="match status" value="1"/>
</dbReference>
<evidence type="ECO:0000313" key="7">
    <source>
        <dbReference type="Proteomes" id="UP001152172"/>
    </source>
</evidence>
<dbReference type="GO" id="GO:0046872">
    <property type="term" value="F:metal ion binding"/>
    <property type="evidence" value="ECO:0007669"/>
    <property type="project" value="UniProtKB-KW"/>
</dbReference>
<dbReference type="InterPro" id="IPR051600">
    <property type="entry name" value="Beta-PGM-like"/>
</dbReference>
<keyword evidence="5" id="KW-0460">Magnesium</keyword>
<dbReference type="PANTHER" id="PTHR46193">
    <property type="entry name" value="6-PHOSPHOGLUCONATE PHOSPHATASE"/>
    <property type="match status" value="1"/>
</dbReference>
<organism evidence="6 7">
    <name type="scientific">Psychrobacillus psychrodurans</name>
    <dbReference type="NCBI Taxonomy" id="126157"/>
    <lineage>
        <taxon>Bacteria</taxon>
        <taxon>Bacillati</taxon>
        <taxon>Bacillota</taxon>
        <taxon>Bacilli</taxon>
        <taxon>Bacillales</taxon>
        <taxon>Bacillaceae</taxon>
        <taxon>Psychrobacillus</taxon>
    </lineage>
</organism>
<dbReference type="Gene3D" id="3.40.50.1000">
    <property type="entry name" value="HAD superfamily/HAD-like"/>
    <property type="match status" value="1"/>
</dbReference>
<name>A0A9X3LAE3_9BACI</name>
<dbReference type="InterPro" id="IPR006439">
    <property type="entry name" value="HAD-SF_hydro_IA"/>
</dbReference>
<dbReference type="AlphaFoldDB" id="A0A9X3LAE3"/>
<dbReference type="RefSeq" id="WP_269922417.1">
    <property type="nucleotide sequence ID" value="NZ_JAMKBI010000009.1"/>
</dbReference>
<dbReference type="CDD" id="cd16423">
    <property type="entry name" value="HAD_BPGM-like"/>
    <property type="match status" value="1"/>
</dbReference>
<comment type="cofactor">
    <cofactor evidence="1">
        <name>Mg(2+)</name>
        <dbReference type="ChEBI" id="CHEBI:18420"/>
    </cofactor>
</comment>
<keyword evidence="3" id="KW-0479">Metal-binding</keyword>
<dbReference type="Proteomes" id="UP001152172">
    <property type="component" value="Unassembled WGS sequence"/>
</dbReference>
<dbReference type="InterPro" id="IPR036412">
    <property type="entry name" value="HAD-like_sf"/>
</dbReference>